<dbReference type="HOGENOM" id="CLU_120321_0_0_2"/>
<dbReference type="AlphaFoldDB" id="Q2FM07"/>
<dbReference type="InParanoid" id="Q2FM07"/>
<dbReference type="RefSeq" id="WP_011448256.1">
    <property type="nucleotide sequence ID" value="NC_007796.1"/>
</dbReference>
<dbReference type="eggNOG" id="arCOG07678">
    <property type="taxonomic scope" value="Archaea"/>
</dbReference>
<sequence>MKPAVRLYPVDSFTRPPFIIYLSLFFLLVCINSLGAKYFVFSYPIVTGVSSFYLIVAFMIVFALWFGIWGVLAAYTGCVIGAGVLSGLPVDVSLYWSFADLWQALIPYVAFRYFHADPALSTRRDLMIFFIFGVMINNIAGAVWGSYTLAYGGIIEINQIMMTMIGWFLVNLAVCSILSPIILIFVTPWIKTQELYMGEYV</sequence>
<protein>
    <submittedName>
        <fullName evidence="2">Uncharacterized protein</fullName>
    </submittedName>
</protein>
<dbReference type="Proteomes" id="UP000001941">
    <property type="component" value="Chromosome"/>
</dbReference>
<keyword evidence="1" id="KW-0812">Transmembrane</keyword>
<feature type="transmembrane region" description="Helical" evidence="1">
    <location>
        <begin position="126"/>
        <end position="147"/>
    </location>
</feature>
<organism evidence="2 3">
    <name type="scientific">Methanospirillum hungatei JF-1 (strain ATCC 27890 / DSM 864 / NBRC 100397 / JF-1)</name>
    <dbReference type="NCBI Taxonomy" id="323259"/>
    <lineage>
        <taxon>Archaea</taxon>
        <taxon>Methanobacteriati</taxon>
        <taxon>Methanobacteriota</taxon>
        <taxon>Stenosarchaea group</taxon>
        <taxon>Methanomicrobia</taxon>
        <taxon>Methanomicrobiales</taxon>
        <taxon>Methanospirillaceae</taxon>
        <taxon>Methanospirillum</taxon>
    </lineage>
</organism>
<accession>Q2FM07</accession>
<dbReference type="STRING" id="323259.Mhun_1233"/>
<dbReference type="EnsemblBacteria" id="ABD40979">
    <property type="protein sequence ID" value="ABD40979"/>
    <property type="gene ID" value="Mhun_1233"/>
</dbReference>
<reference evidence="3" key="1">
    <citation type="journal article" date="2016" name="Stand. Genomic Sci.">
        <title>Complete genome sequence of Methanospirillum hungatei type strain JF1.</title>
        <authorList>
            <person name="Gunsalus R.P."/>
            <person name="Cook L.E."/>
            <person name="Crable B."/>
            <person name="Rohlin L."/>
            <person name="McDonald E."/>
            <person name="Mouttaki H."/>
            <person name="Sieber J.R."/>
            <person name="Poweleit N."/>
            <person name="Zhou H."/>
            <person name="Lapidus A.L."/>
            <person name="Daligault H.E."/>
            <person name="Land M."/>
            <person name="Gilna P."/>
            <person name="Ivanova N."/>
            <person name="Kyrpides N."/>
            <person name="Culley D.E."/>
            <person name="McInerney M.J."/>
        </authorList>
    </citation>
    <scope>NUCLEOTIDE SEQUENCE [LARGE SCALE GENOMIC DNA]</scope>
    <source>
        <strain evidence="3">ATCC 27890 / DSM 864 / NBRC 100397 / JF-1</strain>
    </source>
</reference>
<evidence type="ECO:0000256" key="1">
    <source>
        <dbReference type="SAM" id="Phobius"/>
    </source>
</evidence>
<evidence type="ECO:0000313" key="2">
    <source>
        <dbReference type="EMBL" id="ABD40979.1"/>
    </source>
</evidence>
<dbReference type="KEGG" id="mhu:Mhun_1233"/>
<feature type="transmembrane region" description="Helical" evidence="1">
    <location>
        <begin position="167"/>
        <end position="190"/>
    </location>
</feature>
<dbReference type="EMBL" id="CP000254">
    <property type="protein sequence ID" value="ABD40979.1"/>
    <property type="molecule type" value="Genomic_DNA"/>
</dbReference>
<keyword evidence="3" id="KW-1185">Reference proteome</keyword>
<proteinExistence type="predicted"/>
<feature type="transmembrane region" description="Helical" evidence="1">
    <location>
        <begin position="95"/>
        <end position="114"/>
    </location>
</feature>
<gene>
    <name evidence="2" type="ordered locus">Mhun_1233</name>
</gene>
<keyword evidence="1" id="KW-1133">Transmembrane helix</keyword>
<evidence type="ECO:0000313" key="3">
    <source>
        <dbReference type="Proteomes" id="UP000001941"/>
    </source>
</evidence>
<keyword evidence="1" id="KW-0472">Membrane</keyword>
<name>Q2FM07_METHJ</name>
<dbReference type="GeneID" id="3922770"/>
<feature type="transmembrane region" description="Helical" evidence="1">
    <location>
        <begin position="18"/>
        <end position="40"/>
    </location>
</feature>
<dbReference type="OrthoDB" id="110869at2157"/>